<dbReference type="InterPro" id="IPR001314">
    <property type="entry name" value="Peptidase_S1A"/>
</dbReference>
<dbReference type="PROSITE" id="PS50240">
    <property type="entry name" value="TRYPSIN_DOM"/>
    <property type="match status" value="1"/>
</dbReference>
<dbReference type="Pfam" id="PF00089">
    <property type="entry name" value="Trypsin"/>
    <property type="match status" value="2"/>
</dbReference>
<dbReference type="PROSITE" id="PS00134">
    <property type="entry name" value="TRYPSIN_HIS"/>
    <property type="match status" value="1"/>
</dbReference>
<dbReference type="InterPro" id="IPR001254">
    <property type="entry name" value="Trypsin_dom"/>
</dbReference>
<dbReference type="SMART" id="SM00020">
    <property type="entry name" value="Tryp_SPc"/>
    <property type="match status" value="1"/>
</dbReference>
<dbReference type="AlphaFoldDB" id="A0A7R8W4Q4"/>
<reference evidence="2" key="1">
    <citation type="submission" date="2020-11" db="EMBL/GenBank/DDBJ databases">
        <authorList>
            <person name="Tran Van P."/>
        </authorList>
    </citation>
    <scope>NUCLEOTIDE SEQUENCE</scope>
</reference>
<accession>A0A7R8W4Q4</accession>
<dbReference type="SUPFAM" id="SSF50494">
    <property type="entry name" value="Trypsin-like serine proteases"/>
    <property type="match status" value="1"/>
</dbReference>
<dbReference type="InterPro" id="IPR018114">
    <property type="entry name" value="TRYPSIN_HIS"/>
</dbReference>
<evidence type="ECO:0000313" key="2">
    <source>
        <dbReference type="EMBL" id="CAD7223665.1"/>
    </source>
</evidence>
<dbReference type="InterPro" id="IPR043504">
    <property type="entry name" value="Peptidase_S1_PA_chymotrypsin"/>
</dbReference>
<name>A0A7R8W4Q4_9CRUS</name>
<dbReference type="GO" id="GO:0006508">
    <property type="term" value="P:proteolysis"/>
    <property type="evidence" value="ECO:0007669"/>
    <property type="project" value="InterPro"/>
</dbReference>
<dbReference type="PRINTS" id="PR00722">
    <property type="entry name" value="CHYMOTRYPSIN"/>
</dbReference>
<dbReference type="PANTHER" id="PTHR24252">
    <property type="entry name" value="ACROSIN-RELATED"/>
    <property type="match status" value="1"/>
</dbReference>
<evidence type="ECO:0000256" key="1">
    <source>
        <dbReference type="ARBA" id="ARBA00023157"/>
    </source>
</evidence>
<dbReference type="EMBL" id="OB660236">
    <property type="protein sequence ID" value="CAD7223665.1"/>
    <property type="molecule type" value="Genomic_DNA"/>
</dbReference>
<dbReference type="InterPro" id="IPR009003">
    <property type="entry name" value="Peptidase_S1_PA"/>
</dbReference>
<protein>
    <submittedName>
        <fullName evidence="2">Uncharacterized protein</fullName>
    </submittedName>
</protein>
<dbReference type="OrthoDB" id="60866at2759"/>
<sequence>MARLVLLLGLVAGQFPHQVSLRRVSTGSHFCGGSIISSEWIVSAAHCMFAGDFYVVAGTTKLNSGGRIHTVVEYKYDDQYDSSNIVYDYAVVRVTPPFEFDSLVQPIKLGTSDPTSMECLASGWGRTSQTNNQLPNDLQFVELNALSDADCRNMFGGYYPPYEDEAHLCTQTQGASTCNSSLIASNQSNPIQSDLLQPNPSFPINPTQSSLIASNKSNLISSYRVQGDSGGPLACMNNGVPELYGITSFGFSSGGTDCIWTLPTGWADAASSYGRNWINSNCNRCLD</sequence>
<proteinExistence type="predicted"/>
<gene>
    <name evidence="2" type="ORF">CTOB1V02_LOCUS1645</name>
</gene>
<keyword evidence="1" id="KW-1015">Disulfide bond</keyword>
<dbReference type="CDD" id="cd00190">
    <property type="entry name" value="Tryp_SPc"/>
    <property type="match status" value="1"/>
</dbReference>
<organism evidence="2">
    <name type="scientific">Cyprideis torosa</name>
    <dbReference type="NCBI Taxonomy" id="163714"/>
    <lineage>
        <taxon>Eukaryota</taxon>
        <taxon>Metazoa</taxon>
        <taxon>Ecdysozoa</taxon>
        <taxon>Arthropoda</taxon>
        <taxon>Crustacea</taxon>
        <taxon>Oligostraca</taxon>
        <taxon>Ostracoda</taxon>
        <taxon>Podocopa</taxon>
        <taxon>Podocopida</taxon>
        <taxon>Cytherocopina</taxon>
        <taxon>Cytheroidea</taxon>
        <taxon>Cytherideidae</taxon>
        <taxon>Cyprideis</taxon>
    </lineage>
</organism>
<dbReference type="FunFam" id="2.40.10.10:FF:000068">
    <property type="entry name" value="transmembrane protease serine 2"/>
    <property type="match status" value="1"/>
</dbReference>
<dbReference type="PANTHER" id="PTHR24252:SF7">
    <property type="entry name" value="HYALIN"/>
    <property type="match status" value="1"/>
</dbReference>
<dbReference type="Gene3D" id="2.40.10.10">
    <property type="entry name" value="Trypsin-like serine proteases"/>
    <property type="match status" value="1"/>
</dbReference>
<dbReference type="GO" id="GO:0004252">
    <property type="term" value="F:serine-type endopeptidase activity"/>
    <property type="evidence" value="ECO:0007669"/>
    <property type="project" value="InterPro"/>
</dbReference>